<dbReference type="Gene3D" id="3.30.9.10">
    <property type="entry name" value="D-Amino Acid Oxidase, subunit A, domain 2"/>
    <property type="match status" value="1"/>
</dbReference>
<dbReference type="InterPro" id="IPR036922">
    <property type="entry name" value="Rieske_2Fe-2S_sf"/>
</dbReference>
<dbReference type="Pfam" id="PF00355">
    <property type="entry name" value="Rieske"/>
    <property type="match status" value="1"/>
</dbReference>
<evidence type="ECO:0000256" key="2">
    <source>
        <dbReference type="ARBA" id="ARBA00022723"/>
    </source>
</evidence>
<accession>A0A1I0C7J0</accession>
<dbReference type="GO" id="GO:0046872">
    <property type="term" value="F:metal ion binding"/>
    <property type="evidence" value="ECO:0007669"/>
    <property type="project" value="UniProtKB-KW"/>
</dbReference>
<dbReference type="Pfam" id="PF01266">
    <property type="entry name" value="DAO"/>
    <property type="match status" value="1"/>
</dbReference>
<reference evidence="7" key="1">
    <citation type="submission" date="2016-10" db="EMBL/GenBank/DDBJ databases">
        <authorList>
            <person name="Varghese N."/>
            <person name="Submissions S."/>
        </authorList>
    </citation>
    <scope>NUCLEOTIDE SEQUENCE [LARGE SCALE GENOMIC DNA]</scope>
    <source>
        <strain evidence="7">DSM 1551</strain>
    </source>
</reference>
<keyword evidence="4" id="KW-0411">Iron-sulfur</keyword>
<keyword evidence="2" id="KW-0479">Metal-binding</keyword>
<protein>
    <submittedName>
        <fullName evidence="6">Glycine/D-amino acid oxidase</fullName>
    </submittedName>
</protein>
<dbReference type="GO" id="GO:0005737">
    <property type="term" value="C:cytoplasm"/>
    <property type="evidence" value="ECO:0007669"/>
    <property type="project" value="TreeGrafter"/>
</dbReference>
<evidence type="ECO:0000256" key="3">
    <source>
        <dbReference type="ARBA" id="ARBA00023004"/>
    </source>
</evidence>
<evidence type="ECO:0000313" key="7">
    <source>
        <dbReference type="Proteomes" id="UP000198558"/>
    </source>
</evidence>
<dbReference type="GO" id="GO:0051537">
    <property type="term" value="F:2 iron, 2 sulfur cluster binding"/>
    <property type="evidence" value="ECO:0007669"/>
    <property type="project" value="UniProtKB-KW"/>
</dbReference>
<dbReference type="RefSeq" id="WP_092351903.1">
    <property type="nucleotide sequence ID" value="NZ_FOIN01000002.1"/>
</dbReference>
<dbReference type="AlphaFoldDB" id="A0A1I0C7J0"/>
<dbReference type="EMBL" id="FOIN01000002">
    <property type="protein sequence ID" value="SET14753.1"/>
    <property type="molecule type" value="Genomic_DNA"/>
</dbReference>
<evidence type="ECO:0000259" key="5">
    <source>
        <dbReference type="PROSITE" id="PS51296"/>
    </source>
</evidence>
<sequence length="454" mass="52852">MNNESYWQKTVNMPSYPSIKWDDCYDIVIVGGGMSGITLAYRLNNSNLKVALIESDTLASKTTGHTTAKVSYLHDVLCVDIYEAYNKSKAKEYFDSNYDAFQEIKSIIESNQIECDFKENIAYIEAEDEQKSVKIKKQIKLFKSWGLDVIEGDNAKHTSMGLHNQGIFHPLKYIDGLLKKCDKIDIYEHSLVKEKQVVDDKIYLKVNGYKINAKKIIWMTRYPPNLQKGYFFKILQEKEHIIYKEEEQIDYSFLNITTNYSKRPIDNNAILEIKQKFAENNLYWYAQDSVPLRKIPYIGKINDNEFVAYGYNKWGMTLSHVASKLIYELIINNDSKYAALYSPGYGKYLSSKDDIVKLVKNNYHGMIKNQILATKELKLNCNQGKVIRYQGRLVAIYKDSRKRYFYFSPYCPHLKCVIEFNEKDQTWNCPCHGSIFDCYGHLVSGPSTKPLKRY</sequence>
<dbReference type="InterPro" id="IPR017941">
    <property type="entry name" value="Rieske_2Fe-2S"/>
</dbReference>
<dbReference type="Proteomes" id="UP000198558">
    <property type="component" value="Unassembled WGS sequence"/>
</dbReference>
<dbReference type="SUPFAM" id="SSF51905">
    <property type="entry name" value="FAD/NAD(P)-binding domain"/>
    <property type="match status" value="1"/>
</dbReference>
<dbReference type="Gene3D" id="3.50.50.60">
    <property type="entry name" value="FAD/NAD(P)-binding domain"/>
    <property type="match status" value="1"/>
</dbReference>
<evidence type="ECO:0000256" key="4">
    <source>
        <dbReference type="ARBA" id="ARBA00023014"/>
    </source>
</evidence>
<dbReference type="GO" id="GO:0004497">
    <property type="term" value="F:monooxygenase activity"/>
    <property type="evidence" value="ECO:0007669"/>
    <property type="project" value="UniProtKB-ARBA"/>
</dbReference>
<keyword evidence="7" id="KW-1185">Reference proteome</keyword>
<keyword evidence="3" id="KW-0408">Iron</keyword>
<dbReference type="OrthoDB" id="9767869at2"/>
<keyword evidence="1" id="KW-0001">2Fe-2S</keyword>
<dbReference type="GO" id="GO:0016705">
    <property type="term" value="F:oxidoreductase activity, acting on paired donors, with incorporation or reduction of molecular oxygen"/>
    <property type="evidence" value="ECO:0007669"/>
    <property type="project" value="UniProtKB-ARBA"/>
</dbReference>
<name>A0A1I0C7J0_9FIRM</name>
<dbReference type="PANTHER" id="PTHR13847">
    <property type="entry name" value="SARCOSINE DEHYDROGENASE-RELATED"/>
    <property type="match status" value="1"/>
</dbReference>
<evidence type="ECO:0000256" key="1">
    <source>
        <dbReference type="ARBA" id="ARBA00022714"/>
    </source>
</evidence>
<feature type="domain" description="Rieske" evidence="5">
    <location>
        <begin position="369"/>
        <end position="454"/>
    </location>
</feature>
<dbReference type="PANTHER" id="PTHR13847:SF274">
    <property type="entry name" value="RIESKE 2FE-2S IRON-SULFUR PROTEIN YHFW-RELATED"/>
    <property type="match status" value="1"/>
</dbReference>
<gene>
    <name evidence="6" type="ORF">SAMN04489758_10293</name>
</gene>
<proteinExistence type="predicted"/>
<evidence type="ECO:0000313" key="6">
    <source>
        <dbReference type="EMBL" id="SET14753.1"/>
    </source>
</evidence>
<dbReference type="GeneID" id="78287399"/>
<dbReference type="InterPro" id="IPR036188">
    <property type="entry name" value="FAD/NAD-bd_sf"/>
</dbReference>
<dbReference type="SUPFAM" id="SSF50022">
    <property type="entry name" value="ISP domain"/>
    <property type="match status" value="1"/>
</dbReference>
<dbReference type="Gene3D" id="2.102.10.10">
    <property type="entry name" value="Rieske [2Fe-2S] iron-sulphur domain"/>
    <property type="match status" value="1"/>
</dbReference>
<dbReference type="InterPro" id="IPR006076">
    <property type="entry name" value="FAD-dep_OxRdtase"/>
</dbReference>
<organism evidence="6 7">
    <name type="scientific">Thomasclavelia cocleata</name>
    <dbReference type="NCBI Taxonomy" id="69824"/>
    <lineage>
        <taxon>Bacteria</taxon>
        <taxon>Bacillati</taxon>
        <taxon>Bacillota</taxon>
        <taxon>Erysipelotrichia</taxon>
        <taxon>Erysipelotrichales</taxon>
        <taxon>Coprobacillaceae</taxon>
        <taxon>Thomasclavelia</taxon>
    </lineage>
</organism>
<dbReference type="PROSITE" id="PS51296">
    <property type="entry name" value="RIESKE"/>
    <property type="match status" value="1"/>
</dbReference>